<name>A0A2T5J5D6_9SPHI</name>
<dbReference type="AlphaFoldDB" id="A0A2T5J5D6"/>
<accession>A0A2T5J5D6</accession>
<dbReference type="EMBL" id="QAOQ01000009">
    <property type="protein sequence ID" value="PTQ93191.1"/>
    <property type="molecule type" value="Genomic_DNA"/>
</dbReference>
<dbReference type="Gene3D" id="2.60.120.260">
    <property type="entry name" value="Galactose-binding domain-like"/>
    <property type="match status" value="1"/>
</dbReference>
<comment type="caution">
    <text evidence="1">The sequence shown here is derived from an EMBL/GenBank/DDBJ whole genome shotgun (WGS) entry which is preliminary data.</text>
</comment>
<dbReference type="Proteomes" id="UP000244168">
    <property type="component" value="Unassembled WGS sequence"/>
</dbReference>
<protein>
    <submittedName>
        <fullName evidence="1">Gliding motility-associated-like protein</fullName>
    </submittedName>
</protein>
<dbReference type="Pfam" id="PF13585">
    <property type="entry name" value="CHU_C"/>
    <property type="match status" value="1"/>
</dbReference>
<evidence type="ECO:0000313" key="1">
    <source>
        <dbReference type="EMBL" id="PTQ93191.1"/>
    </source>
</evidence>
<dbReference type="InterPro" id="IPR026341">
    <property type="entry name" value="T9SS_type_B"/>
</dbReference>
<proteinExistence type="predicted"/>
<evidence type="ECO:0000313" key="2">
    <source>
        <dbReference type="Proteomes" id="UP000244168"/>
    </source>
</evidence>
<dbReference type="Gene3D" id="2.60.40.10">
    <property type="entry name" value="Immunoglobulins"/>
    <property type="match status" value="1"/>
</dbReference>
<dbReference type="NCBIfam" id="TIGR04131">
    <property type="entry name" value="Bac_Flav_CTERM"/>
    <property type="match status" value="1"/>
</dbReference>
<sequence>MGLMLGSKLAMAQLCTGSLGDPVVNITFGSGTSTHAAALGSDFTSYTYSSADFPIDGSYTVENTTAGAGATWWSTTDHTGNTGGYMMVVNASLSTTDYFYKSTITGLCPGTTYEFKAWVVNLLRSRDISPPDITFLIEKPDGTVIKSLNTGSIPLTTDGPHWVPEGMLFTTPAGVSDIVIRMRNNSSGGAPANDLALDDITFRPCGPIITSTFGATSTTALTGCAGTNQTYTLKGDPSSGYTNPAYQWQVLNAASGWTDIPGATSTTYTLNFAPAVAGTYQYRLVSAEADKIGSVNCQVVSNVLTLTINSSVATAPTVNSPVCYGGTINLNAVSADNYEWTGPNGFTSSQQSPAITNATTANSGTYHLKTTKNTCEASFDVPVTVNPQVVATASAAATTICQGDQTTLSATGGGSYSWSPATGLSNANVANPVATPAQTTTYTVTVTNGSCSNTASATINVIPKPTVDAGADKKITQGQSVTLDGKATYATYYWTPADYLSNANILNPIATPPSDITYTLHAVPVNGCGTEITDNVFVRVYTKVTIPNTFTPNGDGKHDIWDIEGLITYPTSTTQVFNRYGKVVFASTGYAQPWDGRMNGENVPEGTYYYKIDLKNGNVFAGWVAIVR</sequence>
<keyword evidence="2" id="KW-1185">Reference proteome</keyword>
<organism evidence="1 2">
    <name type="scientific">Mucilaginibacter yixingensis</name>
    <dbReference type="NCBI Taxonomy" id="1295612"/>
    <lineage>
        <taxon>Bacteria</taxon>
        <taxon>Pseudomonadati</taxon>
        <taxon>Bacteroidota</taxon>
        <taxon>Sphingobacteriia</taxon>
        <taxon>Sphingobacteriales</taxon>
        <taxon>Sphingobacteriaceae</taxon>
        <taxon>Mucilaginibacter</taxon>
    </lineage>
</organism>
<dbReference type="InterPro" id="IPR013783">
    <property type="entry name" value="Ig-like_fold"/>
</dbReference>
<reference evidence="1 2" key="1">
    <citation type="submission" date="2018-04" db="EMBL/GenBank/DDBJ databases">
        <title>Genomic Encyclopedia of Archaeal and Bacterial Type Strains, Phase II (KMG-II): from individual species to whole genera.</title>
        <authorList>
            <person name="Goeker M."/>
        </authorList>
    </citation>
    <scope>NUCLEOTIDE SEQUENCE [LARGE SCALE GENOMIC DNA]</scope>
    <source>
        <strain evidence="1 2">DSM 26809</strain>
    </source>
</reference>
<gene>
    <name evidence="1" type="ORF">C8P68_10963</name>
</gene>